<reference evidence="2 3" key="1">
    <citation type="journal article" date="2024" name="IMA Fungus">
        <title>IMA Genome - F19 : A genome assembly and annotation guide to empower mycologists, including annotated draft genome sequences of Ceratocystis pirilliformis, Diaporthe australafricana, Fusarium ophioides, Paecilomyces lecythidis, and Sporothrix stenoceras.</title>
        <authorList>
            <person name="Aylward J."/>
            <person name="Wilson A.M."/>
            <person name="Visagie C.M."/>
            <person name="Spraker J."/>
            <person name="Barnes I."/>
            <person name="Buitendag C."/>
            <person name="Ceriani C."/>
            <person name="Del Mar Angel L."/>
            <person name="du Plessis D."/>
            <person name="Fuchs T."/>
            <person name="Gasser K."/>
            <person name="Kramer D."/>
            <person name="Li W."/>
            <person name="Munsamy K."/>
            <person name="Piso A."/>
            <person name="Price J.L."/>
            <person name="Sonnekus B."/>
            <person name="Thomas C."/>
            <person name="van der Nest A."/>
            <person name="van Dijk A."/>
            <person name="van Heerden A."/>
            <person name="van Vuuren N."/>
            <person name="Yilmaz N."/>
            <person name="Duong T.A."/>
            <person name="van der Merwe N.A."/>
            <person name="Wingfield M.J."/>
            <person name="Wingfield B.D."/>
        </authorList>
    </citation>
    <scope>NUCLEOTIDE SEQUENCE [LARGE SCALE GENOMIC DNA]</scope>
    <source>
        <strain evidence="2 3">CMW 18167</strain>
    </source>
</reference>
<dbReference type="Proteomes" id="UP001583193">
    <property type="component" value="Unassembled WGS sequence"/>
</dbReference>
<name>A0ABR3XSF2_9EURO</name>
<evidence type="ECO:0000313" key="2">
    <source>
        <dbReference type="EMBL" id="KAL1878494.1"/>
    </source>
</evidence>
<comment type="caution">
    <text evidence="2">The sequence shown here is derived from an EMBL/GenBank/DDBJ whole genome shotgun (WGS) entry which is preliminary data.</text>
</comment>
<protein>
    <submittedName>
        <fullName evidence="2">Uncharacterized protein</fullName>
    </submittedName>
</protein>
<evidence type="ECO:0000313" key="3">
    <source>
        <dbReference type="Proteomes" id="UP001583193"/>
    </source>
</evidence>
<keyword evidence="3" id="KW-1185">Reference proteome</keyword>
<gene>
    <name evidence="2" type="ORF">Plec18167_004568</name>
</gene>
<proteinExistence type="predicted"/>
<accession>A0ABR3XSF2</accession>
<evidence type="ECO:0000256" key="1">
    <source>
        <dbReference type="SAM" id="MobiDB-lite"/>
    </source>
</evidence>
<feature type="region of interest" description="Disordered" evidence="1">
    <location>
        <begin position="77"/>
        <end position="105"/>
    </location>
</feature>
<dbReference type="EMBL" id="JAVDPF010000012">
    <property type="protein sequence ID" value="KAL1878494.1"/>
    <property type="molecule type" value="Genomic_DNA"/>
</dbReference>
<sequence length="194" mass="21252">MFHGDIGHRDARSLTPLQFVAESTPNRDENAIVCSPAVKRSSSAQKSRNVKHVRHHARFHVGSPTHISSSIGDRVTEAGWSESSPAGPPQLSPSSQTSFDEHYEESAAQGLLALGHSTIENIPTDTNTSTSIYHSLEDTHPSGTVDISSAVSSGHLDHLDSIDSDQILEFLKHFRYEVAPWVSLTEDEKLYRAN</sequence>
<organism evidence="2 3">
    <name type="scientific">Paecilomyces lecythidis</name>
    <dbReference type="NCBI Taxonomy" id="3004212"/>
    <lineage>
        <taxon>Eukaryota</taxon>
        <taxon>Fungi</taxon>
        <taxon>Dikarya</taxon>
        <taxon>Ascomycota</taxon>
        <taxon>Pezizomycotina</taxon>
        <taxon>Eurotiomycetes</taxon>
        <taxon>Eurotiomycetidae</taxon>
        <taxon>Eurotiales</taxon>
        <taxon>Thermoascaceae</taxon>
        <taxon>Paecilomyces</taxon>
    </lineage>
</organism>